<dbReference type="AlphaFoldDB" id="A0A844FX39"/>
<gene>
    <name evidence="1" type="ORF">FYJ85_00005</name>
</gene>
<protein>
    <submittedName>
        <fullName evidence="1">Uncharacterized protein</fullName>
    </submittedName>
</protein>
<reference evidence="1 2" key="1">
    <citation type="submission" date="2019-08" db="EMBL/GenBank/DDBJ databases">
        <title>In-depth cultivation of the pig gut microbiome towards novel bacterial diversity and tailored functional studies.</title>
        <authorList>
            <person name="Wylensek D."/>
            <person name="Hitch T.C.A."/>
            <person name="Clavel T."/>
        </authorList>
    </citation>
    <scope>NUCLEOTIDE SEQUENCE [LARGE SCALE GENOMIC DNA]</scope>
    <source>
        <strain evidence="1 2">BBE-744-WT-12</strain>
    </source>
</reference>
<comment type="caution">
    <text evidence="1">The sequence shown here is derived from an EMBL/GenBank/DDBJ whole genome shotgun (WGS) entry which is preliminary data.</text>
</comment>
<evidence type="ECO:0000313" key="1">
    <source>
        <dbReference type="EMBL" id="MST95433.1"/>
    </source>
</evidence>
<accession>A0A844FX39</accession>
<name>A0A844FX39_9BACT</name>
<dbReference type="RefSeq" id="WP_154416576.1">
    <property type="nucleotide sequence ID" value="NZ_VUNS01000001.1"/>
</dbReference>
<evidence type="ECO:0000313" key="2">
    <source>
        <dbReference type="Proteomes" id="UP000435649"/>
    </source>
</evidence>
<dbReference type="Proteomes" id="UP000435649">
    <property type="component" value="Unassembled WGS sequence"/>
</dbReference>
<sequence length="258" mass="29731">MNQILLIFLFFAVMQMNYLCANETGRLTDLLWKNKELTENDKSFLLELAGSSDDAIASKALVVGTVRNASDIGKILDAAAKIPKGKRAEVARQIREAMEQGEIAPELTRRLLSRPYVRYSAPQADDFLRNIIVCLIVRKARENNKLPEQLPALPYDFFEQSMLRYGYFPEEKAFSSIFAIMYENLDNIACQNACMVALSAYSRIFFREAIDKVTVKDTPKTIRETLLFYLRMNRNRMDSDQKKELDKIIKQLYPENTK</sequence>
<proteinExistence type="predicted"/>
<dbReference type="EMBL" id="VUNS01000001">
    <property type="protein sequence ID" value="MST95433.1"/>
    <property type="molecule type" value="Genomic_DNA"/>
</dbReference>
<keyword evidence="2" id="KW-1185">Reference proteome</keyword>
<organism evidence="1 2">
    <name type="scientific">Victivallis lenta</name>
    <dbReference type="NCBI Taxonomy" id="2606640"/>
    <lineage>
        <taxon>Bacteria</taxon>
        <taxon>Pseudomonadati</taxon>
        <taxon>Lentisphaerota</taxon>
        <taxon>Lentisphaeria</taxon>
        <taxon>Victivallales</taxon>
        <taxon>Victivallaceae</taxon>
        <taxon>Victivallis</taxon>
    </lineage>
</organism>